<protein>
    <recommendedName>
        <fullName evidence="2">Ecp2 effector protein-like domain-containing protein</fullName>
    </recommendedName>
</protein>
<comment type="caution">
    <text evidence="3">The sequence shown here is derived from an EMBL/GenBank/DDBJ whole genome shotgun (WGS) entry which is preliminary data.</text>
</comment>
<feature type="chain" id="PRO_5040481720" description="Ecp2 effector protein-like domain-containing protein" evidence="1">
    <location>
        <begin position="18"/>
        <end position="221"/>
    </location>
</feature>
<dbReference type="EMBL" id="JAGMUU010000006">
    <property type="protein sequence ID" value="KAH7150144.1"/>
    <property type="molecule type" value="Genomic_DNA"/>
</dbReference>
<evidence type="ECO:0000256" key="1">
    <source>
        <dbReference type="SAM" id="SignalP"/>
    </source>
</evidence>
<feature type="domain" description="Ecp2 effector protein-like" evidence="2">
    <location>
        <begin position="84"/>
        <end position="186"/>
    </location>
</feature>
<evidence type="ECO:0000313" key="4">
    <source>
        <dbReference type="Proteomes" id="UP000717696"/>
    </source>
</evidence>
<evidence type="ECO:0000313" key="3">
    <source>
        <dbReference type="EMBL" id="KAH7150144.1"/>
    </source>
</evidence>
<name>A0A9P9F217_9HYPO</name>
<dbReference type="Pfam" id="PF14856">
    <property type="entry name" value="Hce2"/>
    <property type="match status" value="1"/>
</dbReference>
<feature type="signal peptide" evidence="1">
    <location>
        <begin position="1"/>
        <end position="17"/>
    </location>
</feature>
<dbReference type="AlphaFoldDB" id="A0A9P9F217"/>
<keyword evidence="1" id="KW-0732">Signal</keyword>
<keyword evidence="4" id="KW-1185">Reference proteome</keyword>
<reference evidence="3" key="1">
    <citation type="journal article" date="2021" name="Nat. Commun.">
        <title>Genetic determinants of endophytism in the Arabidopsis root mycobiome.</title>
        <authorList>
            <person name="Mesny F."/>
            <person name="Miyauchi S."/>
            <person name="Thiergart T."/>
            <person name="Pickel B."/>
            <person name="Atanasova L."/>
            <person name="Karlsson M."/>
            <person name="Huettel B."/>
            <person name="Barry K.W."/>
            <person name="Haridas S."/>
            <person name="Chen C."/>
            <person name="Bauer D."/>
            <person name="Andreopoulos W."/>
            <person name="Pangilinan J."/>
            <person name="LaButti K."/>
            <person name="Riley R."/>
            <person name="Lipzen A."/>
            <person name="Clum A."/>
            <person name="Drula E."/>
            <person name="Henrissat B."/>
            <person name="Kohler A."/>
            <person name="Grigoriev I.V."/>
            <person name="Martin F.M."/>
            <person name="Hacquard S."/>
        </authorList>
    </citation>
    <scope>NUCLEOTIDE SEQUENCE</scope>
    <source>
        <strain evidence="3">MPI-CAGE-AT-0021</strain>
    </source>
</reference>
<gene>
    <name evidence="3" type="ORF">B0J13DRAFT_284885</name>
</gene>
<dbReference type="OrthoDB" id="5050283at2759"/>
<accession>A0A9P9F217</accession>
<organism evidence="3 4">
    <name type="scientific">Dactylonectria estremocensis</name>
    <dbReference type="NCBI Taxonomy" id="1079267"/>
    <lineage>
        <taxon>Eukaryota</taxon>
        <taxon>Fungi</taxon>
        <taxon>Dikarya</taxon>
        <taxon>Ascomycota</taxon>
        <taxon>Pezizomycotina</taxon>
        <taxon>Sordariomycetes</taxon>
        <taxon>Hypocreomycetidae</taxon>
        <taxon>Hypocreales</taxon>
        <taxon>Nectriaceae</taxon>
        <taxon>Dactylonectria</taxon>
    </lineage>
</organism>
<evidence type="ECO:0000259" key="2">
    <source>
        <dbReference type="Pfam" id="PF14856"/>
    </source>
</evidence>
<proteinExistence type="predicted"/>
<dbReference type="Proteomes" id="UP000717696">
    <property type="component" value="Unassembled WGS sequence"/>
</dbReference>
<dbReference type="InterPro" id="IPR029226">
    <property type="entry name" value="Ecp2-like"/>
</dbReference>
<sequence>MKASTIFLMIGLPSAFALPAAAPADGLDRPVEMVRLEMSNVKGRKKTLLVRDSFVPIARSRRGEVERRDVNFPSPGPVAFNGDQCGTSTFENTDDDSATGCNIDDCNALASGLRGLDRHWELTNGFGGAVKDWLLLASVGTCQFYVDRSDFFDATTDGKNFVGTSDVADLVADSTANFQKWGTVTYPGGSLPVGSVTPVKGKMGCFPSSWNTPWRIQSNQP</sequence>